<sequence>MPAGGSLHLVASAHDPNPGDILSHDWTATAGSFSSPSEASTSWTAPASAGVQSLTLTVTDSRGLSSRVVLTIQVSLNGGTGEAQLSIAFNSSPRVASLTASPTRIPVGQTTSVSISASDPDGDSLSYAWSASCAGSWTNASSSSARFTPSLLPAGACNNCRLTVLVSDGHGGLNTGTVALCISNTPPSPSFPPEILRTYRSSDSATPGQVLTYEVVASDPQGSDLSFYWEASTGVLDPPSRDAFRSRVTWTAPSCVSDGTPPSITAVLLHDGKVLIAGGHVVDGDIQLAAAELFTP</sequence>
<dbReference type="EMBL" id="CP022098">
    <property type="protein sequence ID" value="ATB39526.1"/>
    <property type="molecule type" value="Genomic_DNA"/>
</dbReference>
<evidence type="ECO:0000313" key="1">
    <source>
        <dbReference type="EMBL" id="ATB39526.1"/>
    </source>
</evidence>
<accession>A0A250J8J9</accession>
<dbReference type="KEGG" id="cfus:CYFUS_004970"/>
<dbReference type="InterPro" id="IPR013783">
    <property type="entry name" value="Ig-like_fold"/>
</dbReference>
<dbReference type="SUPFAM" id="SSF49299">
    <property type="entry name" value="PKD domain"/>
    <property type="match status" value="1"/>
</dbReference>
<proteinExistence type="predicted"/>
<dbReference type="InterPro" id="IPR035986">
    <property type="entry name" value="PKD_dom_sf"/>
</dbReference>
<gene>
    <name evidence="1" type="ORF">CYFUS_004970</name>
</gene>
<organism evidence="1 2">
    <name type="scientific">Cystobacter fuscus</name>
    <dbReference type="NCBI Taxonomy" id="43"/>
    <lineage>
        <taxon>Bacteria</taxon>
        <taxon>Pseudomonadati</taxon>
        <taxon>Myxococcota</taxon>
        <taxon>Myxococcia</taxon>
        <taxon>Myxococcales</taxon>
        <taxon>Cystobacterineae</taxon>
        <taxon>Archangiaceae</taxon>
        <taxon>Cystobacter</taxon>
    </lineage>
</organism>
<reference evidence="1 2" key="1">
    <citation type="submission" date="2017-06" db="EMBL/GenBank/DDBJ databases">
        <title>Sequencing and comparative analysis of myxobacterial genomes.</title>
        <authorList>
            <person name="Rupp O."/>
            <person name="Goesmann A."/>
            <person name="Sogaard-Andersen L."/>
        </authorList>
    </citation>
    <scope>NUCLEOTIDE SEQUENCE [LARGE SCALE GENOMIC DNA]</scope>
    <source>
        <strain evidence="1 2">DSM 52655</strain>
    </source>
</reference>
<dbReference type="RefSeq" id="WP_198316049.1">
    <property type="nucleotide sequence ID" value="NZ_CP022098.1"/>
</dbReference>
<dbReference type="Gene3D" id="2.60.40.10">
    <property type="entry name" value="Immunoglobulins"/>
    <property type="match status" value="2"/>
</dbReference>
<dbReference type="Pfam" id="PF17963">
    <property type="entry name" value="Big_9"/>
    <property type="match status" value="1"/>
</dbReference>
<evidence type="ECO:0000313" key="2">
    <source>
        <dbReference type="Proteomes" id="UP000217257"/>
    </source>
</evidence>
<dbReference type="AlphaFoldDB" id="A0A250J8J9"/>
<protein>
    <submittedName>
        <fullName evidence="1">Branched-chain amino acid ABC transporter substrate-binding protein</fullName>
    </submittedName>
</protein>
<dbReference type="Proteomes" id="UP000217257">
    <property type="component" value="Chromosome"/>
</dbReference>
<dbReference type="CDD" id="cd00146">
    <property type="entry name" value="PKD"/>
    <property type="match status" value="1"/>
</dbReference>
<name>A0A250J8J9_9BACT</name>